<proteinExistence type="predicted"/>
<sequence>MTTDQEPETDKRDIAAWTIGVGFSVWALVTFFVLFRWWGMGRSGIYEACGHHFYASKPGVDLRDNPGGIYVDGELSIIPIGIRCTFETPDPSNPYVAFYDYGTLPLAIAFVAFLAALVAVVIVRRRQSR</sequence>
<organism evidence="2 3">
    <name type="scientific">Mycetocola zhujimingii</name>
    <dbReference type="NCBI Taxonomy" id="2079792"/>
    <lineage>
        <taxon>Bacteria</taxon>
        <taxon>Bacillati</taxon>
        <taxon>Actinomycetota</taxon>
        <taxon>Actinomycetes</taxon>
        <taxon>Micrococcales</taxon>
        <taxon>Microbacteriaceae</taxon>
        <taxon>Mycetocola</taxon>
    </lineage>
</organism>
<dbReference type="EMBL" id="QEFB01000001">
    <property type="protein sequence ID" value="PWC08110.1"/>
    <property type="molecule type" value="Genomic_DNA"/>
</dbReference>
<feature type="transmembrane region" description="Helical" evidence="1">
    <location>
        <begin position="101"/>
        <end position="123"/>
    </location>
</feature>
<dbReference type="AlphaFoldDB" id="A0A2U1TGY8"/>
<name>A0A2U1TGY8_9MICO</name>
<evidence type="ECO:0000313" key="3">
    <source>
        <dbReference type="Proteomes" id="UP000244962"/>
    </source>
</evidence>
<feature type="transmembrane region" description="Helical" evidence="1">
    <location>
        <begin position="14"/>
        <end position="38"/>
    </location>
</feature>
<keyword evidence="1" id="KW-0812">Transmembrane</keyword>
<keyword evidence="1" id="KW-0472">Membrane</keyword>
<accession>A0A2U1TGY8</accession>
<reference evidence="3" key="1">
    <citation type="submission" date="2018-04" db="EMBL/GenBank/DDBJ databases">
        <authorList>
            <person name="Liu S."/>
            <person name="Wang Z."/>
            <person name="Li J."/>
        </authorList>
    </citation>
    <scope>NUCLEOTIDE SEQUENCE [LARGE SCALE GENOMIC DNA]</scope>
    <source>
        <strain evidence="3">622</strain>
    </source>
</reference>
<keyword evidence="1" id="KW-1133">Transmembrane helix</keyword>
<dbReference type="Proteomes" id="UP000244962">
    <property type="component" value="Unassembled WGS sequence"/>
</dbReference>
<comment type="caution">
    <text evidence="2">The sequence shown here is derived from an EMBL/GenBank/DDBJ whole genome shotgun (WGS) entry which is preliminary data.</text>
</comment>
<evidence type="ECO:0000256" key="1">
    <source>
        <dbReference type="SAM" id="Phobius"/>
    </source>
</evidence>
<evidence type="ECO:0000313" key="2">
    <source>
        <dbReference type="EMBL" id="PWC08110.1"/>
    </source>
</evidence>
<keyword evidence="3" id="KW-1185">Reference proteome</keyword>
<gene>
    <name evidence="2" type="ORF">DF223_01780</name>
</gene>
<protein>
    <submittedName>
        <fullName evidence="2">Uncharacterized protein</fullName>
    </submittedName>
</protein>
<dbReference type="RefSeq" id="WP_108961980.1">
    <property type="nucleotide sequence ID" value="NZ_QEFB01000001.1"/>
</dbReference>